<name>L9Y320_9EURY</name>
<dbReference type="EMBL" id="AOID01000030">
    <property type="protein sequence ID" value="ELY67283.1"/>
    <property type="molecule type" value="Genomic_DNA"/>
</dbReference>
<dbReference type="PATRIC" id="fig|1227496.3.peg.2222"/>
<evidence type="ECO:0000313" key="1">
    <source>
        <dbReference type="EMBL" id="ELY67283.1"/>
    </source>
</evidence>
<dbReference type="InterPro" id="IPR007404">
    <property type="entry name" value="YdjM-like"/>
</dbReference>
<organism evidence="1 2">
    <name type="scientific">Natrinema versiforme JCM 10478</name>
    <dbReference type="NCBI Taxonomy" id="1227496"/>
    <lineage>
        <taxon>Archaea</taxon>
        <taxon>Methanobacteriati</taxon>
        <taxon>Methanobacteriota</taxon>
        <taxon>Stenosarchaea group</taxon>
        <taxon>Halobacteria</taxon>
        <taxon>Halobacteriales</taxon>
        <taxon>Natrialbaceae</taxon>
        <taxon>Natrinema</taxon>
    </lineage>
</organism>
<comment type="caution">
    <text evidence="1">The sequence shown here is derived from an EMBL/GenBank/DDBJ whole genome shotgun (WGS) entry which is preliminary data.</text>
</comment>
<proteinExistence type="predicted"/>
<evidence type="ECO:0000313" key="2">
    <source>
        <dbReference type="Proteomes" id="UP000011632"/>
    </source>
</evidence>
<gene>
    <name evidence="1" type="ORF">C489_10988</name>
</gene>
<dbReference type="Proteomes" id="UP000011632">
    <property type="component" value="Unassembled WGS sequence"/>
</dbReference>
<sequence length="155" mass="16453">MPALAVALGSQFPDLIDKPLAWELGLLASGRSLAHSIAFTLLLIPIVSALAGPTGHRESAPAFVIGHVTHLVTDLPRMTIAGDFSGTTYLFWPFLGPPAYDEPSGILVAFSGYSISAYSSVQFALLAAAIIVWYRDGLPGLKVAWRSVKRHAPLG</sequence>
<dbReference type="Pfam" id="PF04307">
    <property type="entry name" value="YdjM"/>
    <property type="match status" value="1"/>
</dbReference>
<accession>L9Y320</accession>
<keyword evidence="1" id="KW-0378">Hydrolase</keyword>
<keyword evidence="2" id="KW-1185">Reference proteome</keyword>
<dbReference type="GO" id="GO:0016787">
    <property type="term" value="F:hydrolase activity"/>
    <property type="evidence" value="ECO:0007669"/>
    <property type="project" value="UniProtKB-KW"/>
</dbReference>
<dbReference type="AlphaFoldDB" id="L9Y320"/>
<protein>
    <submittedName>
        <fullName evidence="1">Membrane-bound metal-dependent hydrolase</fullName>
    </submittedName>
</protein>
<reference evidence="1 2" key="1">
    <citation type="journal article" date="2014" name="PLoS Genet.">
        <title>Phylogenetically driven sequencing of extremely halophilic archaea reveals strategies for static and dynamic osmo-response.</title>
        <authorList>
            <person name="Becker E.A."/>
            <person name="Seitzer P.M."/>
            <person name="Tritt A."/>
            <person name="Larsen D."/>
            <person name="Krusor M."/>
            <person name="Yao A.I."/>
            <person name="Wu D."/>
            <person name="Madern D."/>
            <person name="Eisen J.A."/>
            <person name="Darling A.E."/>
            <person name="Facciotti M.T."/>
        </authorList>
    </citation>
    <scope>NUCLEOTIDE SEQUENCE [LARGE SCALE GENOMIC DNA]</scope>
    <source>
        <strain evidence="1 2">JCM 10478</strain>
    </source>
</reference>